<feature type="compositionally biased region" description="Polar residues" evidence="1">
    <location>
        <begin position="83"/>
        <end position="139"/>
    </location>
</feature>
<reference evidence="2 3" key="1">
    <citation type="submission" date="2014-04" db="EMBL/GenBank/DDBJ databases">
        <authorList>
            <consortium name="DOE Joint Genome Institute"/>
            <person name="Kuo A."/>
            <person name="Gay G."/>
            <person name="Dore J."/>
            <person name="Kohler A."/>
            <person name="Nagy L.G."/>
            <person name="Floudas D."/>
            <person name="Copeland A."/>
            <person name="Barry K.W."/>
            <person name="Cichocki N."/>
            <person name="Veneault-Fourrey C."/>
            <person name="LaButti K."/>
            <person name="Lindquist E.A."/>
            <person name="Lipzen A."/>
            <person name="Lundell T."/>
            <person name="Morin E."/>
            <person name="Murat C."/>
            <person name="Sun H."/>
            <person name="Tunlid A."/>
            <person name="Henrissat B."/>
            <person name="Grigoriev I.V."/>
            <person name="Hibbett D.S."/>
            <person name="Martin F."/>
            <person name="Nordberg H.P."/>
            <person name="Cantor M.N."/>
            <person name="Hua S.X."/>
        </authorList>
    </citation>
    <scope>NUCLEOTIDE SEQUENCE [LARGE SCALE GENOMIC DNA]</scope>
    <source>
        <strain evidence="3">h7</strain>
    </source>
</reference>
<feature type="compositionally biased region" description="Low complexity" evidence="1">
    <location>
        <begin position="11"/>
        <end position="21"/>
    </location>
</feature>
<feature type="region of interest" description="Disordered" evidence="1">
    <location>
        <begin position="1"/>
        <end position="139"/>
    </location>
</feature>
<sequence length="162" mass="16817">MVHPNQPSPSPSQINNPAIYAAPPPTRPTPRPTTGNGQPSHPPVASAPSFPQPQISSWGKPPLYGAPSPPSGPSPSLYGSHAPYSSISSPPHTNPITNFPPTNWSTSSPASGQPQLHQPQPVTANQTTNMPLGAKSSTAAMVQGASTVVLGLMDKLKNTNRR</sequence>
<keyword evidence="3" id="KW-1185">Reference proteome</keyword>
<dbReference type="Proteomes" id="UP000053424">
    <property type="component" value="Unassembled WGS sequence"/>
</dbReference>
<accession>A0A0C3C6K1</accession>
<reference evidence="3" key="2">
    <citation type="submission" date="2015-01" db="EMBL/GenBank/DDBJ databases">
        <title>Evolutionary Origins and Diversification of the Mycorrhizal Mutualists.</title>
        <authorList>
            <consortium name="DOE Joint Genome Institute"/>
            <consortium name="Mycorrhizal Genomics Consortium"/>
            <person name="Kohler A."/>
            <person name="Kuo A."/>
            <person name="Nagy L.G."/>
            <person name="Floudas D."/>
            <person name="Copeland A."/>
            <person name="Barry K.W."/>
            <person name="Cichocki N."/>
            <person name="Veneault-Fourrey C."/>
            <person name="LaButti K."/>
            <person name="Lindquist E.A."/>
            <person name="Lipzen A."/>
            <person name="Lundell T."/>
            <person name="Morin E."/>
            <person name="Murat C."/>
            <person name="Riley R."/>
            <person name="Ohm R."/>
            <person name="Sun H."/>
            <person name="Tunlid A."/>
            <person name="Henrissat B."/>
            <person name="Grigoriev I.V."/>
            <person name="Hibbett D.S."/>
            <person name="Martin F."/>
        </authorList>
    </citation>
    <scope>NUCLEOTIDE SEQUENCE [LARGE SCALE GENOMIC DNA]</scope>
    <source>
        <strain evidence="3">h7</strain>
    </source>
</reference>
<gene>
    <name evidence="2" type="ORF">M413DRAFT_442478</name>
</gene>
<organism evidence="2 3">
    <name type="scientific">Hebeloma cylindrosporum</name>
    <dbReference type="NCBI Taxonomy" id="76867"/>
    <lineage>
        <taxon>Eukaryota</taxon>
        <taxon>Fungi</taxon>
        <taxon>Dikarya</taxon>
        <taxon>Basidiomycota</taxon>
        <taxon>Agaricomycotina</taxon>
        <taxon>Agaricomycetes</taxon>
        <taxon>Agaricomycetidae</taxon>
        <taxon>Agaricales</taxon>
        <taxon>Agaricineae</taxon>
        <taxon>Hymenogastraceae</taxon>
        <taxon>Hebeloma</taxon>
    </lineage>
</organism>
<proteinExistence type="predicted"/>
<evidence type="ECO:0000313" key="2">
    <source>
        <dbReference type="EMBL" id="KIM44510.1"/>
    </source>
</evidence>
<feature type="compositionally biased region" description="Pro residues" evidence="1">
    <location>
        <begin position="22"/>
        <end position="31"/>
    </location>
</feature>
<evidence type="ECO:0000256" key="1">
    <source>
        <dbReference type="SAM" id="MobiDB-lite"/>
    </source>
</evidence>
<dbReference type="AlphaFoldDB" id="A0A0C3C6K1"/>
<evidence type="ECO:0000313" key="3">
    <source>
        <dbReference type="Proteomes" id="UP000053424"/>
    </source>
</evidence>
<protein>
    <submittedName>
        <fullName evidence="2">Uncharacterized protein</fullName>
    </submittedName>
</protein>
<name>A0A0C3C6K1_HEBCY</name>
<dbReference type="EMBL" id="KN831773">
    <property type="protein sequence ID" value="KIM44510.1"/>
    <property type="molecule type" value="Genomic_DNA"/>
</dbReference>
<dbReference type="HOGENOM" id="CLU_1635612_0_0_1"/>
<feature type="compositionally biased region" description="Pro residues" evidence="1">
    <location>
        <begin position="1"/>
        <end position="10"/>
    </location>
</feature>